<name>A0A3B1CND7_9ZZZZ</name>
<dbReference type="InterPro" id="IPR029044">
    <property type="entry name" value="Nucleotide-diphossugar_trans"/>
</dbReference>
<dbReference type="SUPFAM" id="SSF53448">
    <property type="entry name" value="Nucleotide-diphospho-sugar transferases"/>
    <property type="match status" value="1"/>
</dbReference>
<accession>A0A3B1CND7</accession>
<protein>
    <recommendedName>
        <fullName evidence="2">Nucleotide-diphospho-sugar transferase domain-containing protein</fullName>
    </recommendedName>
</protein>
<dbReference type="Gene3D" id="3.90.550.10">
    <property type="entry name" value="Spore Coat Polysaccharide Biosynthesis Protein SpsA, Chain A"/>
    <property type="match status" value="1"/>
</dbReference>
<evidence type="ECO:0000313" key="1">
    <source>
        <dbReference type="EMBL" id="VAX25478.1"/>
    </source>
</evidence>
<proteinExistence type="predicted"/>
<reference evidence="1" key="1">
    <citation type="submission" date="2018-06" db="EMBL/GenBank/DDBJ databases">
        <authorList>
            <person name="Zhirakovskaya E."/>
        </authorList>
    </citation>
    <scope>NUCLEOTIDE SEQUENCE</scope>
</reference>
<gene>
    <name evidence="1" type="ORF">MNBD_IGNAVI01-458</name>
</gene>
<dbReference type="AlphaFoldDB" id="A0A3B1CND7"/>
<dbReference type="EMBL" id="UOGD01000299">
    <property type="protein sequence ID" value="VAX25478.1"/>
    <property type="molecule type" value="Genomic_DNA"/>
</dbReference>
<sequence>MIILQFDRGYLKWGKLFLHSLAKNSPGETVFINSVNLFNFQINNLKRIYSPLIVENHKIKMRKKERGNIMISRKPYVLKEVIKRFGEEKYLMLDADMIVRKPLDKLFAKLDSNDGAFYMHEGIWNGKVYDHLKVPSGIILIKPSALPIIDKWIEVMEREEEISGIKKGKWFWDQITLWRAIEETPNMKLDTVGKTYLRSDFSDKDAAIWSANVRKKEKNQAYRIMKKDLFKE</sequence>
<organism evidence="1">
    <name type="scientific">hydrothermal vent metagenome</name>
    <dbReference type="NCBI Taxonomy" id="652676"/>
    <lineage>
        <taxon>unclassified sequences</taxon>
        <taxon>metagenomes</taxon>
        <taxon>ecological metagenomes</taxon>
    </lineage>
</organism>
<evidence type="ECO:0008006" key="2">
    <source>
        <dbReference type="Google" id="ProtNLM"/>
    </source>
</evidence>